<protein>
    <submittedName>
        <fullName evidence="1">Uncharacterized protein</fullName>
    </submittedName>
</protein>
<dbReference type="PATRIC" id="fig|178900.5.peg.230"/>
<proteinExistence type="predicted"/>
<accession>A0A149QPF3</accession>
<dbReference type="AlphaFoldDB" id="A0A149QPF3"/>
<sequence length="73" mass="8017">MATIPGPLLDAYIAERAGLIDLLREGQFNLGHDQLEVVIDDKALAEFEDQSLGRRFPRKDRAAAVTPPISSAR</sequence>
<name>A0A149QPF3_9PROT</name>
<dbReference type="EMBL" id="LHZA01000105">
    <property type="protein sequence ID" value="KXU99194.1"/>
    <property type="molecule type" value="Genomic_DNA"/>
</dbReference>
<evidence type="ECO:0000313" key="2">
    <source>
        <dbReference type="Proteomes" id="UP000075473"/>
    </source>
</evidence>
<organism evidence="1 2">
    <name type="scientific">Acetobacter cerevisiae</name>
    <dbReference type="NCBI Taxonomy" id="178900"/>
    <lineage>
        <taxon>Bacteria</taxon>
        <taxon>Pseudomonadati</taxon>
        <taxon>Pseudomonadota</taxon>
        <taxon>Alphaproteobacteria</taxon>
        <taxon>Acetobacterales</taxon>
        <taxon>Acetobacteraceae</taxon>
        <taxon>Acetobacter</taxon>
    </lineage>
</organism>
<comment type="caution">
    <text evidence="1">The sequence shown here is derived from an EMBL/GenBank/DDBJ whole genome shotgun (WGS) entry which is preliminary data.</text>
</comment>
<reference evidence="1 2" key="1">
    <citation type="submission" date="2015-06" db="EMBL/GenBank/DDBJ databases">
        <title>Improved classification and identification of acetic acid bacteria using matrix-assisted laser desorption/ionization time-of-flight mass spectrometry; Gluconobacter nephelii and Gluconobacter uchimurae are later heterotypic synonyms of Gluconobacter japonicus and Gluconobacter oxydans, respectively.</title>
        <authorList>
            <person name="Li L."/>
            <person name="Cleenwerck I."/>
            <person name="De Vuyst L."/>
            <person name="Vandamme P."/>
        </authorList>
    </citation>
    <scope>NUCLEOTIDE SEQUENCE [LARGE SCALE GENOMIC DNA]</scope>
    <source>
        <strain evidence="1 2">LMG 1625</strain>
    </source>
</reference>
<gene>
    <name evidence="1" type="ORF">AD928_02420</name>
</gene>
<dbReference type="Proteomes" id="UP000075473">
    <property type="component" value="Unassembled WGS sequence"/>
</dbReference>
<evidence type="ECO:0000313" key="1">
    <source>
        <dbReference type="EMBL" id="KXU99194.1"/>
    </source>
</evidence>